<keyword evidence="2" id="KW-0472">Membrane</keyword>
<feature type="transmembrane region" description="Helical" evidence="2">
    <location>
        <begin position="5"/>
        <end position="25"/>
    </location>
</feature>
<dbReference type="Proteomes" id="UP000294498">
    <property type="component" value="Unassembled WGS sequence"/>
</dbReference>
<dbReference type="SUPFAM" id="SSF103481">
    <property type="entry name" value="Multidrug resistance efflux transporter EmrE"/>
    <property type="match status" value="2"/>
</dbReference>
<protein>
    <submittedName>
        <fullName evidence="4">EamA-like transporter family protein</fullName>
    </submittedName>
</protein>
<evidence type="ECO:0000256" key="2">
    <source>
        <dbReference type="SAM" id="Phobius"/>
    </source>
</evidence>
<proteinExistence type="predicted"/>
<gene>
    <name evidence="4" type="ORF">EDB95_5343</name>
</gene>
<evidence type="ECO:0000256" key="1">
    <source>
        <dbReference type="SAM" id="MobiDB-lite"/>
    </source>
</evidence>
<keyword evidence="2" id="KW-1133">Transmembrane helix</keyword>
<dbReference type="PANTHER" id="PTHR22911">
    <property type="entry name" value="ACYL-MALONYL CONDENSING ENZYME-RELATED"/>
    <property type="match status" value="1"/>
</dbReference>
<dbReference type="PANTHER" id="PTHR22911:SF79">
    <property type="entry name" value="MOBA-LIKE NTP TRANSFERASE DOMAIN-CONTAINING PROTEIN"/>
    <property type="match status" value="1"/>
</dbReference>
<accession>A0A4R8DID0</accession>
<keyword evidence="5" id="KW-1185">Reference proteome</keyword>
<feature type="domain" description="EamA" evidence="3">
    <location>
        <begin position="4"/>
        <end position="132"/>
    </location>
</feature>
<feature type="transmembrane region" description="Helical" evidence="2">
    <location>
        <begin position="87"/>
        <end position="108"/>
    </location>
</feature>
<dbReference type="RefSeq" id="WP_317129043.1">
    <property type="nucleotide sequence ID" value="NZ_SODV01000002.1"/>
</dbReference>
<evidence type="ECO:0000313" key="4">
    <source>
        <dbReference type="EMBL" id="TDW97493.1"/>
    </source>
</evidence>
<feature type="transmembrane region" description="Helical" evidence="2">
    <location>
        <begin position="115"/>
        <end position="132"/>
    </location>
</feature>
<evidence type="ECO:0000259" key="3">
    <source>
        <dbReference type="Pfam" id="PF00892"/>
    </source>
</evidence>
<sequence>MSRYIYLHLIIIMWGFTAILAKSISIHSEEIVFYRSLLASCSIGLWLIYKKKNVRLDKKIVTKALLNGALICLHWLFFFLAGRLSTLSISLIGVATTSFWVSLIEPIIAKRKIRTYEIVLGLMVVLGIYVIFHSESLYWGGLLSALLSAIFAAVFTVINGTTLSKYDGSVVTFFEMTGACLTSMVIFPLYIRFFAHRAIDLALVTFSDVFYLLMMSLLCTSVAYIVLLDIMKKITPFTVTLNSNLEPIYGMTFAILIFGNKEVLNLNFYIGSALVLIPVFLHSYFSITTSRSISNRPTPPPTAGPARSYP</sequence>
<feature type="transmembrane region" description="Helical" evidence="2">
    <location>
        <begin position="211"/>
        <end position="231"/>
    </location>
</feature>
<dbReference type="AlphaFoldDB" id="A0A4R8DID0"/>
<evidence type="ECO:0000313" key="5">
    <source>
        <dbReference type="Proteomes" id="UP000294498"/>
    </source>
</evidence>
<dbReference type="GO" id="GO:0016020">
    <property type="term" value="C:membrane"/>
    <property type="evidence" value="ECO:0007669"/>
    <property type="project" value="InterPro"/>
</dbReference>
<feature type="transmembrane region" description="Helical" evidence="2">
    <location>
        <begin position="266"/>
        <end position="287"/>
    </location>
</feature>
<dbReference type="EMBL" id="SODV01000002">
    <property type="protein sequence ID" value="TDW97493.1"/>
    <property type="molecule type" value="Genomic_DNA"/>
</dbReference>
<name>A0A4R8DID0_9BACT</name>
<dbReference type="InterPro" id="IPR000620">
    <property type="entry name" value="EamA_dom"/>
</dbReference>
<feature type="transmembrane region" description="Helical" evidence="2">
    <location>
        <begin position="31"/>
        <end position="49"/>
    </location>
</feature>
<feature type="domain" description="EamA" evidence="3">
    <location>
        <begin position="141"/>
        <end position="281"/>
    </location>
</feature>
<comment type="caution">
    <text evidence="4">The sequence shown here is derived from an EMBL/GenBank/DDBJ whole genome shotgun (WGS) entry which is preliminary data.</text>
</comment>
<feature type="transmembrane region" description="Helical" evidence="2">
    <location>
        <begin position="170"/>
        <end position="191"/>
    </location>
</feature>
<keyword evidence="2" id="KW-0812">Transmembrane</keyword>
<feature type="transmembrane region" description="Helical" evidence="2">
    <location>
        <begin position="138"/>
        <end position="158"/>
    </location>
</feature>
<feature type="transmembrane region" description="Helical" evidence="2">
    <location>
        <begin position="243"/>
        <end position="260"/>
    </location>
</feature>
<organism evidence="4 5">
    <name type="scientific">Dinghuibacter silviterrae</name>
    <dbReference type="NCBI Taxonomy" id="1539049"/>
    <lineage>
        <taxon>Bacteria</taxon>
        <taxon>Pseudomonadati</taxon>
        <taxon>Bacteroidota</taxon>
        <taxon>Chitinophagia</taxon>
        <taxon>Chitinophagales</taxon>
        <taxon>Chitinophagaceae</taxon>
        <taxon>Dinghuibacter</taxon>
    </lineage>
</organism>
<dbReference type="InterPro" id="IPR037185">
    <property type="entry name" value="EmrE-like"/>
</dbReference>
<reference evidence="4 5" key="1">
    <citation type="submission" date="2019-03" db="EMBL/GenBank/DDBJ databases">
        <title>Genomic Encyclopedia of Type Strains, Phase IV (KMG-IV): sequencing the most valuable type-strain genomes for metagenomic binning, comparative biology and taxonomic classification.</title>
        <authorList>
            <person name="Goeker M."/>
        </authorList>
    </citation>
    <scope>NUCLEOTIDE SEQUENCE [LARGE SCALE GENOMIC DNA]</scope>
    <source>
        <strain evidence="4 5">DSM 100059</strain>
    </source>
</reference>
<dbReference type="Pfam" id="PF00892">
    <property type="entry name" value="EamA"/>
    <property type="match status" value="2"/>
</dbReference>
<feature type="region of interest" description="Disordered" evidence="1">
    <location>
        <begin position="291"/>
        <end position="310"/>
    </location>
</feature>
<feature type="transmembrane region" description="Helical" evidence="2">
    <location>
        <begin position="61"/>
        <end position="81"/>
    </location>
</feature>